<keyword evidence="1 7" id="KW-0723">Serine/threonine-protein kinase</keyword>
<dbReference type="OrthoDB" id="193931at2759"/>
<dbReference type="SMART" id="SM00220">
    <property type="entry name" value="S_TKc"/>
    <property type="match status" value="1"/>
</dbReference>
<evidence type="ECO:0000256" key="1">
    <source>
        <dbReference type="ARBA" id="ARBA00022527"/>
    </source>
</evidence>
<dbReference type="PANTHER" id="PTHR24346">
    <property type="entry name" value="MAP/MICROTUBULE AFFINITY-REGULATING KINASE"/>
    <property type="match status" value="1"/>
</dbReference>
<dbReference type="GO" id="GO:0005524">
    <property type="term" value="F:ATP binding"/>
    <property type="evidence" value="ECO:0007669"/>
    <property type="project" value="UniProtKB-UniRule"/>
</dbReference>
<evidence type="ECO:0000256" key="7">
    <source>
        <dbReference type="RuleBase" id="RU000304"/>
    </source>
</evidence>
<gene>
    <name evidence="9" type="ORF">SYNPS1DRAFT_17961</name>
</gene>
<keyword evidence="2" id="KW-0808">Transferase</keyword>
<evidence type="ECO:0000313" key="9">
    <source>
        <dbReference type="EMBL" id="RKP23880.1"/>
    </source>
</evidence>
<dbReference type="FunFam" id="1.10.510.10:FF:000571">
    <property type="entry name" value="Maternal embryonic leucine zipper kinase"/>
    <property type="match status" value="1"/>
</dbReference>
<feature type="domain" description="Protein kinase" evidence="8">
    <location>
        <begin position="62"/>
        <end position="309"/>
    </location>
</feature>
<evidence type="ECO:0000313" key="10">
    <source>
        <dbReference type="Proteomes" id="UP000278143"/>
    </source>
</evidence>
<evidence type="ECO:0000256" key="6">
    <source>
        <dbReference type="PROSITE-ProRule" id="PRU10141"/>
    </source>
</evidence>
<organism evidence="9 10">
    <name type="scientific">Syncephalis pseudoplumigaleata</name>
    <dbReference type="NCBI Taxonomy" id="1712513"/>
    <lineage>
        <taxon>Eukaryota</taxon>
        <taxon>Fungi</taxon>
        <taxon>Fungi incertae sedis</taxon>
        <taxon>Zoopagomycota</taxon>
        <taxon>Zoopagomycotina</taxon>
        <taxon>Zoopagomycetes</taxon>
        <taxon>Zoopagales</taxon>
        <taxon>Piptocephalidaceae</taxon>
        <taxon>Syncephalis</taxon>
    </lineage>
</organism>
<evidence type="ECO:0000259" key="8">
    <source>
        <dbReference type="PROSITE" id="PS50011"/>
    </source>
</evidence>
<dbReference type="GO" id="GO:0005737">
    <property type="term" value="C:cytoplasm"/>
    <property type="evidence" value="ECO:0007669"/>
    <property type="project" value="TreeGrafter"/>
</dbReference>
<evidence type="ECO:0000256" key="2">
    <source>
        <dbReference type="ARBA" id="ARBA00022679"/>
    </source>
</evidence>
<dbReference type="Pfam" id="PF00069">
    <property type="entry name" value="Pkinase"/>
    <property type="match status" value="1"/>
</dbReference>
<protein>
    <submittedName>
        <fullName evidence="9">Kinase-like domain-containing protein</fullName>
    </submittedName>
</protein>
<keyword evidence="10" id="KW-1185">Reference proteome</keyword>
<reference evidence="10" key="1">
    <citation type="journal article" date="2018" name="Nat. Microbiol.">
        <title>Leveraging single-cell genomics to expand the fungal tree of life.</title>
        <authorList>
            <person name="Ahrendt S.R."/>
            <person name="Quandt C.A."/>
            <person name="Ciobanu D."/>
            <person name="Clum A."/>
            <person name="Salamov A."/>
            <person name="Andreopoulos B."/>
            <person name="Cheng J.F."/>
            <person name="Woyke T."/>
            <person name="Pelin A."/>
            <person name="Henrissat B."/>
            <person name="Reynolds N.K."/>
            <person name="Benny G.L."/>
            <person name="Smith M.E."/>
            <person name="James T.Y."/>
            <person name="Grigoriev I.V."/>
        </authorList>
    </citation>
    <scope>NUCLEOTIDE SEQUENCE [LARGE SCALE GENOMIC DNA]</scope>
    <source>
        <strain evidence="10">Benny S71-1</strain>
    </source>
</reference>
<accession>A0A4P9YY14</accession>
<keyword evidence="3 6" id="KW-0547">Nucleotide-binding</keyword>
<dbReference type="PROSITE" id="PS00107">
    <property type="entry name" value="PROTEIN_KINASE_ATP"/>
    <property type="match status" value="1"/>
</dbReference>
<keyword evidence="5 6" id="KW-0067">ATP-binding</keyword>
<keyword evidence="4 9" id="KW-0418">Kinase</keyword>
<evidence type="ECO:0000256" key="5">
    <source>
        <dbReference type="ARBA" id="ARBA00022840"/>
    </source>
</evidence>
<dbReference type="InterPro" id="IPR011009">
    <property type="entry name" value="Kinase-like_dom_sf"/>
</dbReference>
<dbReference type="SUPFAM" id="SSF56112">
    <property type="entry name" value="Protein kinase-like (PK-like)"/>
    <property type="match status" value="1"/>
</dbReference>
<dbReference type="PROSITE" id="PS00108">
    <property type="entry name" value="PROTEIN_KINASE_ST"/>
    <property type="match status" value="1"/>
</dbReference>
<dbReference type="GO" id="GO:0035556">
    <property type="term" value="P:intracellular signal transduction"/>
    <property type="evidence" value="ECO:0007669"/>
    <property type="project" value="TreeGrafter"/>
</dbReference>
<name>A0A4P9YY14_9FUNG</name>
<dbReference type="EMBL" id="KZ990611">
    <property type="protein sequence ID" value="RKP23880.1"/>
    <property type="molecule type" value="Genomic_DNA"/>
</dbReference>
<feature type="binding site" evidence="6">
    <location>
        <position position="92"/>
    </location>
    <ligand>
        <name>ATP</name>
        <dbReference type="ChEBI" id="CHEBI:30616"/>
    </ligand>
</feature>
<dbReference type="AlphaFoldDB" id="A0A4P9YY14"/>
<dbReference type="InterPro" id="IPR000719">
    <property type="entry name" value="Prot_kinase_dom"/>
</dbReference>
<dbReference type="PROSITE" id="PS50011">
    <property type="entry name" value="PROTEIN_KINASE_DOM"/>
    <property type="match status" value="1"/>
</dbReference>
<dbReference type="PANTHER" id="PTHR24346:SF110">
    <property type="entry name" value="NON-SPECIFIC SERINE_THREONINE PROTEIN KINASE"/>
    <property type="match status" value="1"/>
</dbReference>
<dbReference type="Proteomes" id="UP000278143">
    <property type="component" value="Unassembled WGS sequence"/>
</dbReference>
<dbReference type="Gene3D" id="1.10.510.10">
    <property type="entry name" value="Transferase(Phosphotransferase) domain 1"/>
    <property type="match status" value="1"/>
</dbReference>
<proteinExistence type="inferred from homology"/>
<feature type="non-terminal residue" evidence="9">
    <location>
        <position position="309"/>
    </location>
</feature>
<dbReference type="InterPro" id="IPR008271">
    <property type="entry name" value="Ser/Thr_kinase_AS"/>
</dbReference>
<dbReference type="CDD" id="cd14003">
    <property type="entry name" value="STKc_AMPK-like"/>
    <property type="match status" value="1"/>
</dbReference>
<comment type="similarity">
    <text evidence="7">Belongs to the protein kinase superfamily.</text>
</comment>
<sequence length="309" mass="35548">MNILQRKKGAQQRQDLQRVQVSRVALLQTKICIWTAARTNAPLPQELYQELVSKTPKCIGTYMLEKTIGQGSFGKIKLAIHALTGHQQVALKVIDKTHAHAVVREVEHWRRLNHPHIVRLYELLTTESKIYLAMEYAARGDLLLWVNKVGRPTLGDTRKWFRQTADAVAYLHRRNLVHRDLKLENILLDEQLDVKLIDFGFTREFDQRRMLESYCGSMAYAAPEMISGQRYSGPEADIWSLGVILFTLLCGRLPFDEDDPMQTNRKIVLGEYTIPDDIDPEAASLIKAMLQVRAKDRADIERILAHPWL</sequence>
<dbReference type="FunFam" id="3.30.200.20:FF:000003">
    <property type="entry name" value="Non-specific serine/threonine protein kinase"/>
    <property type="match status" value="1"/>
</dbReference>
<evidence type="ECO:0000256" key="4">
    <source>
        <dbReference type="ARBA" id="ARBA00022777"/>
    </source>
</evidence>
<dbReference type="InterPro" id="IPR017441">
    <property type="entry name" value="Protein_kinase_ATP_BS"/>
</dbReference>
<evidence type="ECO:0000256" key="3">
    <source>
        <dbReference type="ARBA" id="ARBA00022741"/>
    </source>
</evidence>
<dbReference type="GO" id="GO:0004674">
    <property type="term" value="F:protein serine/threonine kinase activity"/>
    <property type="evidence" value="ECO:0007669"/>
    <property type="project" value="UniProtKB-KW"/>
</dbReference>